<dbReference type="PANTHER" id="PTHR47245">
    <property type="entry name" value="PEPTIDYLPROLYL ISOMERASE"/>
    <property type="match status" value="1"/>
</dbReference>
<keyword evidence="5" id="KW-1185">Reference proteome</keyword>
<feature type="domain" description="PpiC" evidence="3">
    <location>
        <begin position="120"/>
        <end position="222"/>
    </location>
</feature>
<dbReference type="SUPFAM" id="SSF54534">
    <property type="entry name" value="FKBP-like"/>
    <property type="match status" value="2"/>
</dbReference>
<protein>
    <submittedName>
        <fullName evidence="4">Peptidyl-prolyl cis-trans isomerase</fullName>
    </submittedName>
</protein>
<dbReference type="PANTHER" id="PTHR47245:SF2">
    <property type="entry name" value="PEPTIDYL-PROLYL CIS-TRANS ISOMERASE HP_0175-RELATED"/>
    <property type="match status" value="1"/>
</dbReference>
<feature type="domain" description="PpiC" evidence="3">
    <location>
        <begin position="227"/>
        <end position="326"/>
    </location>
</feature>
<dbReference type="AlphaFoldDB" id="A0A5J4FZU0"/>
<dbReference type="EMBL" id="BKCF01000004">
    <property type="protein sequence ID" value="GEQ86724.1"/>
    <property type="molecule type" value="Genomic_DNA"/>
</dbReference>
<dbReference type="PROSITE" id="PS50198">
    <property type="entry name" value="PPIC_PPIASE_2"/>
    <property type="match status" value="2"/>
</dbReference>
<sequence length="649" mass="75074">MNKNVILLVFLATIFSAYAQKNKDVLMTIDGKPVYSQEFINVYKKNLDLVKDEKQKSVDGYLDLFIDYKLKVTEAYAQGLDKDKVYKREFEKYRDQLSRNYIYETQVTENLALEAYERSKEEINADHILIKVGYDASPQDTLTAYNKISEARARALSGEDFKKLVTEYSEEPGAAKRGGALGYFTAFSMVYPFENMAYKTKKGDISQIVRSSFGYHIISVNDRRPSSDPVIASHIMILIKDGNDIDAEKRINEIYQLLEQGGDFSSLAKEFSDDKNSGAKGGLLKMFKRGQLRSTEFEDVVYKLEVGEISKPVKTNFGWHVIRLEEHVPSKTYEEQKEDLLKRIERGDRSKVIESSVNKKIIDKYGVTLNDYMDDLKDHISDDIFRRKWELDTLKGAENKLLLNIGGDKKIYFNDFLNFIVNNQSSIILIDSKEQVINNLYKLFESKQLTEYFKMKLEEENPEYGAVVQEYRDGLLIFDVMQKNIWKKAANDTIGVRNFYNKVASKYQWQNRVKGTEFSGSNKEILEKARKLLTNGMISEKVKESLNSGQKVNVLITERVYESGDSNLPTDFKFEKGISEIFKVGDSYRILKINEILPATQKTFDEVKGKILNEYQGVIEKEWMNNLRKKYNVEVNKKQLKKVKKSIEK</sequence>
<dbReference type="InterPro" id="IPR050245">
    <property type="entry name" value="PrsA_foldase"/>
</dbReference>
<evidence type="ECO:0000313" key="5">
    <source>
        <dbReference type="Proteomes" id="UP000326994"/>
    </source>
</evidence>
<reference evidence="4 5" key="1">
    <citation type="submission" date="2019-08" db="EMBL/GenBank/DDBJ databases">
        <title>Ulvibacter marinistellae sp. nov., isolated from a starfish, Patiria pectinifera.</title>
        <authorList>
            <person name="Kawano K."/>
            <person name="Ushijima N."/>
            <person name="Kihara M."/>
            <person name="Itoh H."/>
        </authorList>
    </citation>
    <scope>NUCLEOTIDE SEQUENCE [LARGE SCALE GENOMIC DNA]</scope>
    <source>
        <strain evidence="4 5">KK4</strain>
    </source>
</reference>
<keyword evidence="1 4" id="KW-0413">Isomerase</keyword>
<dbReference type="Gene3D" id="3.10.50.40">
    <property type="match status" value="2"/>
</dbReference>
<dbReference type="InterPro" id="IPR046357">
    <property type="entry name" value="PPIase_dom_sf"/>
</dbReference>
<evidence type="ECO:0000256" key="2">
    <source>
        <dbReference type="SAM" id="SignalP"/>
    </source>
</evidence>
<evidence type="ECO:0000256" key="1">
    <source>
        <dbReference type="PROSITE-ProRule" id="PRU00278"/>
    </source>
</evidence>
<comment type="caution">
    <text evidence="4">The sequence shown here is derived from an EMBL/GenBank/DDBJ whole genome shotgun (WGS) entry which is preliminary data.</text>
</comment>
<proteinExistence type="predicted"/>
<feature type="chain" id="PRO_5023887567" evidence="2">
    <location>
        <begin position="20"/>
        <end position="649"/>
    </location>
</feature>
<keyword evidence="1" id="KW-0697">Rotamase</keyword>
<keyword evidence="2" id="KW-0732">Signal</keyword>
<dbReference type="Pfam" id="PF13616">
    <property type="entry name" value="Rotamase_3"/>
    <property type="match status" value="1"/>
</dbReference>
<name>A0A5J4FZU0_9FLAO</name>
<accession>A0A5J4FZU0</accession>
<dbReference type="Pfam" id="PF00639">
    <property type="entry name" value="Rotamase"/>
    <property type="match status" value="1"/>
</dbReference>
<dbReference type="OrthoDB" id="14196at2"/>
<dbReference type="RefSeq" id="WP_151894647.1">
    <property type="nucleotide sequence ID" value="NZ_BKCF01000004.1"/>
</dbReference>
<evidence type="ECO:0000313" key="4">
    <source>
        <dbReference type="EMBL" id="GEQ86724.1"/>
    </source>
</evidence>
<dbReference type="GO" id="GO:0003755">
    <property type="term" value="F:peptidyl-prolyl cis-trans isomerase activity"/>
    <property type="evidence" value="ECO:0007669"/>
    <property type="project" value="UniProtKB-KW"/>
</dbReference>
<dbReference type="Proteomes" id="UP000326994">
    <property type="component" value="Unassembled WGS sequence"/>
</dbReference>
<gene>
    <name evidence="4" type="ORF">ULMS_22320</name>
</gene>
<dbReference type="InterPro" id="IPR000297">
    <property type="entry name" value="PPIase_PpiC"/>
</dbReference>
<organism evidence="4 5">
    <name type="scientific">Patiriisocius marinistellae</name>
    <dbReference type="NCBI Taxonomy" id="2494560"/>
    <lineage>
        <taxon>Bacteria</taxon>
        <taxon>Pseudomonadati</taxon>
        <taxon>Bacteroidota</taxon>
        <taxon>Flavobacteriia</taxon>
        <taxon>Flavobacteriales</taxon>
        <taxon>Flavobacteriaceae</taxon>
        <taxon>Patiriisocius</taxon>
    </lineage>
</organism>
<feature type="signal peptide" evidence="2">
    <location>
        <begin position="1"/>
        <end position="19"/>
    </location>
</feature>
<evidence type="ECO:0000259" key="3">
    <source>
        <dbReference type="PROSITE" id="PS50198"/>
    </source>
</evidence>